<comment type="caution">
    <text evidence="4">The sequence shown here is derived from an EMBL/GenBank/DDBJ whole genome shotgun (WGS) entry which is preliminary data.</text>
</comment>
<dbReference type="SUPFAM" id="SSF81296">
    <property type="entry name" value="E set domains"/>
    <property type="match status" value="1"/>
</dbReference>
<organism evidence="4 5">
    <name type="scientific">Yokenella regensburgei</name>
    <dbReference type="NCBI Taxonomy" id="158877"/>
    <lineage>
        <taxon>Bacteria</taxon>
        <taxon>Pseudomonadati</taxon>
        <taxon>Pseudomonadota</taxon>
        <taxon>Gammaproteobacteria</taxon>
        <taxon>Enterobacterales</taxon>
        <taxon>Enterobacteriaceae</taxon>
        <taxon>Yokenella</taxon>
    </lineage>
</organism>
<evidence type="ECO:0000259" key="3">
    <source>
        <dbReference type="Pfam" id="PF03067"/>
    </source>
</evidence>
<dbReference type="Pfam" id="PF03067">
    <property type="entry name" value="LPMO_10"/>
    <property type="match status" value="1"/>
</dbReference>
<proteinExistence type="predicted"/>
<evidence type="ECO:0000256" key="1">
    <source>
        <dbReference type="ARBA" id="ARBA00022729"/>
    </source>
</evidence>
<feature type="chain" id="PRO_5044342459" evidence="2">
    <location>
        <begin position="29"/>
        <end position="269"/>
    </location>
</feature>
<feature type="signal peptide" evidence="2">
    <location>
        <begin position="1"/>
        <end position="28"/>
    </location>
</feature>
<dbReference type="RefSeq" id="WP_038256729.1">
    <property type="nucleotide sequence ID" value="NZ_UAVL01000020.1"/>
</dbReference>
<dbReference type="PANTHER" id="PTHR34823:SF1">
    <property type="entry name" value="CHITIN-BINDING TYPE-4 DOMAIN-CONTAINING PROTEIN"/>
    <property type="match status" value="1"/>
</dbReference>
<gene>
    <name evidence="4" type="ORF">NCTC11967_04107</name>
</gene>
<dbReference type="AlphaFoldDB" id="A0AB38G0M6"/>
<evidence type="ECO:0000313" key="4">
    <source>
        <dbReference type="EMBL" id="SQA65085.1"/>
    </source>
</evidence>
<keyword evidence="1 2" id="KW-0732">Signal</keyword>
<evidence type="ECO:0000256" key="2">
    <source>
        <dbReference type="SAM" id="SignalP"/>
    </source>
</evidence>
<dbReference type="PANTHER" id="PTHR34823">
    <property type="entry name" value="GLCNAC-BINDING PROTEIN A"/>
    <property type="match status" value="1"/>
</dbReference>
<dbReference type="Proteomes" id="UP000251313">
    <property type="component" value="Unassembled WGS sequence"/>
</dbReference>
<feature type="domain" description="Chitin-binding type-4" evidence="3">
    <location>
        <begin position="39"/>
        <end position="266"/>
    </location>
</feature>
<accession>A0AB38G0M6</accession>
<reference evidence="4 5" key="1">
    <citation type="submission" date="2018-06" db="EMBL/GenBank/DDBJ databases">
        <authorList>
            <consortium name="Pathogen Informatics"/>
            <person name="Doyle S."/>
        </authorList>
    </citation>
    <scope>NUCLEOTIDE SEQUENCE [LARGE SCALE GENOMIC DNA]</scope>
    <source>
        <strain evidence="4 5">NCTC11967</strain>
    </source>
</reference>
<dbReference type="InterPro" id="IPR051024">
    <property type="entry name" value="GlcNAc_Chitin_IntDeg"/>
</dbReference>
<dbReference type="Gene3D" id="2.70.50.50">
    <property type="entry name" value="chitin-binding protein cbp21"/>
    <property type="match status" value="1"/>
</dbReference>
<dbReference type="EMBL" id="UAVL01000020">
    <property type="protein sequence ID" value="SQA65085.1"/>
    <property type="molecule type" value="Genomic_DNA"/>
</dbReference>
<dbReference type="InterPro" id="IPR004302">
    <property type="entry name" value="Cellulose/chitin-bd_N"/>
</dbReference>
<evidence type="ECO:0000313" key="5">
    <source>
        <dbReference type="Proteomes" id="UP000251313"/>
    </source>
</evidence>
<sequence>MNMNVLRLSLISAGVFTAIALSLPSAGAASTEKEKAPRHGTPSEPISRQQLCFDGQDYHWPVDGSNIKNAACKAAYQVNYNKYKDTVKYPEFKDEQKLIEQSNYPFVQKNEFAHLIPAPDYNDQEKVKAAIPDGTLCSGNNIGQAKDSKKPYLYNDKSGMDIPAPWTASKVHLNAKGEIEITYHASATHDPSFFEVYLSNADYKASERALKWSDLTLLAKVDKPQLVGSDYKFVAPAKEAKGPRVLFIRWQRIDPAGEGFYSCSDIDIQ</sequence>
<dbReference type="InterPro" id="IPR014756">
    <property type="entry name" value="Ig_E-set"/>
</dbReference>
<name>A0AB38G0M6_9ENTR</name>
<protein>
    <submittedName>
        <fullName evidence="4">Uncharacterized protein conserved in bacteria</fullName>
    </submittedName>
</protein>